<dbReference type="Pfam" id="PF13180">
    <property type="entry name" value="PDZ_2"/>
    <property type="match status" value="1"/>
</dbReference>
<dbReference type="Gene3D" id="1.25.40.10">
    <property type="entry name" value="Tetratricopeptide repeat domain"/>
    <property type="match status" value="1"/>
</dbReference>
<evidence type="ECO:0000256" key="1">
    <source>
        <dbReference type="PROSITE-ProRule" id="PRU00339"/>
    </source>
</evidence>
<keyword evidence="5" id="KW-1185">Reference proteome</keyword>
<dbReference type="PROSITE" id="PS51257">
    <property type="entry name" value="PROKAR_LIPOPROTEIN"/>
    <property type="match status" value="1"/>
</dbReference>
<keyword evidence="1" id="KW-0802">TPR repeat</keyword>
<evidence type="ECO:0000313" key="5">
    <source>
        <dbReference type="Proteomes" id="UP001162811"/>
    </source>
</evidence>
<feature type="chain" id="PRO_5045130722" evidence="2">
    <location>
        <begin position="27"/>
        <end position="293"/>
    </location>
</feature>
<dbReference type="EMBL" id="JAMXHT010000003">
    <property type="protein sequence ID" value="MCO5398227.1"/>
    <property type="molecule type" value="Genomic_DNA"/>
</dbReference>
<dbReference type="SUPFAM" id="SSF50156">
    <property type="entry name" value="PDZ domain-like"/>
    <property type="match status" value="1"/>
</dbReference>
<dbReference type="PROSITE" id="PS50005">
    <property type="entry name" value="TPR"/>
    <property type="match status" value="1"/>
</dbReference>
<dbReference type="PROSITE" id="PS50106">
    <property type="entry name" value="PDZ"/>
    <property type="match status" value="1"/>
</dbReference>
<feature type="repeat" description="TPR" evidence="1">
    <location>
        <begin position="232"/>
        <end position="265"/>
    </location>
</feature>
<dbReference type="InterPro" id="IPR001478">
    <property type="entry name" value="PDZ"/>
</dbReference>
<feature type="domain" description="PDZ" evidence="3">
    <location>
        <begin position="98"/>
        <end position="164"/>
    </location>
</feature>
<evidence type="ECO:0000259" key="3">
    <source>
        <dbReference type="PROSITE" id="PS50106"/>
    </source>
</evidence>
<feature type="signal peptide" evidence="2">
    <location>
        <begin position="1"/>
        <end position="26"/>
    </location>
</feature>
<dbReference type="SUPFAM" id="SSF48452">
    <property type="entry name" value="TPR-like"/>
    <property type="match status" value="1"/>
</dbReference>
<dbReference type="Gene3D" id="2.30.42.10">
    <property type="match status" value="1"/>
</dbReference>
<name>A0ABT1AII7_9RALS</name>
<dbReference type="InterPro" id="IPR019734">
    <property type="entry name" value="TPR_rpt"/>
</dbReference>
<dbReference type="InterPro" id="IPR036034">
    <property type="entry name" value="PDZ_sf"/>
</dbReference>
<evidence type="ECO:0000313" key="4">
    <source>
        <dbReference type="EMBL" id="MCO5398227.1"/>
    </source>
</evidence>
<reference evidence="4" key="2">
    <citation type="journal article" date="2023" name="Front. Microbiol.">
        <title>Ralstonia chuxiongensis sp. nov., Ralstonia mojiangensis sp. nov., and Ralstonia soli sp. nov., isolated from tobacco fields, are three novel species in the family Burkholderiaceae.</title>
        <authorList>
            <person name="Lu C.H."/>
            <person name="Zhang Y.Y."/>
            <person name="Jiang N."/>
            <person name="Chen W."/>
            <person name="Shao X."/>
            <person name="Zhao Z.M."/>
            <person name="Lu W.L."/>
            <person name="Hu X."/>
            <person name="Xi Y.X."/>
            <person name="Zou S.Y."/>
            <person name="Wei Q.J."/>
            <person name="Lin Z.L."/>
            <person name="Gong L."/>
            <person name="Gai X.T."/>
            <person name="Zhang L.Q."/>
            <person name="Li J.Y."/>
            <person name="Jin Y."/>
            <person name="Xia Z.Y."/>
        </authorList>
    </citation>
    <scope>NUCLEOTIDE SEQUENCE</scope>
    <source>
        <strain evidence="4">21MJYT02-11</strain>
    </source>
</reference>
<dbReference type="SMART" id="SM00228">
    <property type="entry name" value="PDZ"/>
    <property type="match status" value="1"/>
</dbReference>
<evidence type="ECO:0000256" key="2">
    <source>
        <dbReference type="SAM" id="SignalP"/>
    </source>
</evidence>
<dbReference type="InterPro" id="IPR011990">
    <property type="entry name" value="TPR-like_helical_dom_sf"/>
</dbReference>
<gene>
    <name evidence="4" type="ORF">NG900_08460</name>
</gene>
<organism evidence="4 5">
    <name type="scientific">Ralstonia soli</name>
    <dbReference type="NCBI Taxonomy" id="2953896"/>
    <lineage>
        <taxon>Bacteria</taxon>
        <taxon>Pseudomonadati</taxon>
        <taxon>Pseudomonadota</taxon>
        <taxon>Betaproteobacteria</taxon>
        <taxon>Burkholderiales</taxon>
        <taxon>Burkholderiaceae</taxon>
        <taxon>Ralstonia</taxon>
    </lineage>
</organism>
<proteinExistence type="predicted"/>
<dbReference type="Proteomes" id="UP001162811">
    <property type="component" value="Unassembled WGS sequence"/>
</dbReference>
<keyword evidence="2" id="KW-0732">Signal</keyword>
<comment type="caution">
    <text evidence="4">The sequence shown here is derived from an EMBL/GenBank/DDBJ whole genome shotgun (WGS) entry which is preliminary data.</text>
</comment>
<protein>
    <submittedName>
        <fullName evidence="4">PDZ domain-containing protein</fullName>
    </submittedName>
</protein>
<sequence>MLGLLPRKCATVVLAAAGILSGCATAPENNGAVLNVYRQLDCNTLKERDALFNRALTGSPQNQAAQMWREHAAMVNQARAEKHCGDSGGAVAQRPRIGIQVAPVPASLATALGLSSTSGALIVDVMKGLPADKAGIEKMDVVLGMDGKKLATPDEVLAAIKQLGVGAKTNVQIWRNRSVKDYVVDLSAESTNGAPPTTDLVMEAAAGDFDAGRYFDAFKKYQKVVKQNPNDALAWYFIGQSLDKMHDAAGAKTAYQRVIDIQPQGQIADYARQMLANLSQPATASGKAAQKKK</sequence>
<accession>A0ABT1AII7</accession>
<reference evidence="4" key="1">
    <citation type="submission" date="2022-06" db="EMBL/GenBank/DDBJ databases">
        <authorList>
            <person name="Lu C.-H."/>
        </authorList>
    </citation>
    <scope>NUCLEOTIDE SEQUENCE</scope>
    <source>
        <strain evidence="4">21MJYT02-11</strain>
    </source>
</reference>
<dbReference type="RefSeq" id="WP_252679175.1">
    <property type="nucleotide sequence ID" value="NZ_JAMXHT010000003.1"/>
</dbReference>